<reference evidence="2" key="1">
    <citation type="submission" date="2021-03" db="EMBL/GenBank/DDBJ databases">
        <title>Chromosome level genome of the anhydrobiotic midge Polypedilum vanderplanki.</title>
        <authorList>
            <person name="Yoshida Y."/>
            <person name="Kikawada T."/>
            <person name="Gusev O."/>
        </authorList>
    </citation>
    <scope>NUCLEOTIDE SEQUENCE</scope>
    <source>
        <strain evidence="2">NIAS01</strain>
        <tissue evidence="2">Whole body or cell culture</tissue>
    </source>
</reference>
<dbReference type="Gene3D" id="2.40.10.10">
    <property type="entry name" value="Trypsin-like serine proteases"/>
    <property type="match status" value="1"/>
</dbReference>
<accession>A0A9J6BD10</accession>
<dbReference type="SUPFAM" id="SSF50494">
    <property type="entry name" value="Trypsin-like serine proteases"/>
    <property type="match status" value="1"/>
</dbReference>
<dbReference type="EMBL" id="JADBJN010000004">
    <property type="protein sequence ID" value="KAG5667446.1"/>
    <property type="molecule type" value="Genomic_DNA"/>
</dbReference>
<sequence>MKLLNIFSIFTVVLTEKVSVNLTTHEINLKVLDSVDKFIYRGNNSAAEISQTPNKIPKFQIKISKGNQADDLNFHLLLNYQSIQKMLEFYVLEALVVDNFSRYLQYTTFTILSESQCYLAANIICSQPKTGTSSVEGGDSGGPSIIYENEFQHKLESMFLQLDL</sequence>
<gene>
    <name evidence="2" type="ORF">PVAND_015426</name>
</gene>
<dbReference type="InterPro" id="IPR043504">
    <property type="entry name" value="Peptidase_S1_PA_chymotrypsin"/>
</dbReference>
<organism evidence="2 3">
    <name type="scientific">Polypedilum vanderplanki</name>
    <name type="common">Sleeping chironomid midge</name>
    <dbReference type="NCBI Taxonomy" id="319348"/>
    <lineage>
        <taxon>Eukaryota</taxon>
        <taxon>Metazoa</taxon>
        <taxon>Ecdysozoa</taxon>
        <taxon>Arthropoda</taxon>
        <taxon>Hexapoda</taxon>
        <taxon>Insecta</taxon>
        <taxon>Pterygota</taxon>
        <taxon>Neoptera</taxon>
        <taxon>Endopterygota</taxon>
        <taxon>Diptera</taxon>
        <taxon>Nematocera</taxon>
        <taxon>Chironomoidea</taxon>
        <taxon>Chironomidae</taxon>
        <taxon>Chironominae</taxon>
        <taxon>Polypedilum</taxon>
        <taxon>Polypedilum</taxon>
    </lineage>
</organism>
<evidence type="ECO:0000313" key="3">
    <source>
        <dbReference type="Proteomes" id="UP001107558"/>
    </source>
</evidence>
<keyword evidence="1" id="KW-0732">Signal</keyword>
<dbReference type="Proteomes" id="UP001107558">
    <property type="component" value="Chromosome 4"/>
</dbReference>
<dbReference type="OrthoDB" id="6380398at2759"/>
<name>A0A9J6BD10_POLVA</name>
<protein>
    <submittedName>
        <fullName evidence="2">Uncharacterized protein</fullName>
    </submittedName>
</protein>
<dbReference type="InterPro" id="IPR009003">
    <property type="entry name" value="Peptidase_S1_PA"/>
</dbReference>
<proteinExistence type="predicted"/>
<feature type="chain" id="PRO_5039938548" evidence="1">
    <location>
        <begin position="16"/>
        <end position="164"/>
    </location>
</feature>
<comment type="caution">
    <text evidence="2">The sequence shown here is derived from an EMBL/GenBank/DDBJ whole genome shotgun (WGS) entry which is preliminary data.</text>
</comment>
<keyword evidence="3" id="KW-1185">Reference proteome</keyword>
<evidence type="ECO:0000313" key="2">
    <source>
        <dbReference type="EMBL" id="KAG5667446.1"/>
    </source>
</evidence>
<feature type="signal peptide" evidence="1">
    <location>
        <begin position="1"/>
        <end position="15"/>
    </location>
</feature>
<dbReference type="AlphaFoldDB" id="A0A9J6BD10"/>
<evidence type="ECO:0000256" key="1">
    <source>
        <dbReference type="SAM" id="SignalP"/>
    </source>
</evidence>